<dbReference type="RefSeq" id="WP_345127148.1">
    <property type="nucleotide sequence ID" value="NZ_BAABDI010000041.1"/>
</dbReference>
<accession>A0ABP7R0C6</accession>
<evidence type="ECO:0000313" key="1">
    <source>
        <dbReference type="EMBL" id="GAA3990703.1"/>
    </source>
</evidence>
<comment type="caution">
    <text evidence="1">The sequence shown here is derived from an EMBL/GenBank/DDBJ whole genome shotgun (WGS) entry which is preliminary data.</text>
</comment>
<proteinExistence type="predicted"/>
<reference evidence="2" key="1">
    <citation type="journal article" date="2019" name="Int. J. Syst. Evol. Microbiol.">
        <title>The Global Catalogue of Microorganisms (GCM) 10K type strain sequencing project: providing services to taxonomists for standard genome sequencing and annotation.</title>
        <authorList>
            <consortium name="The Broad Institute Genomics Platform"/>
            <consortium name="The Broad Institute Genome Sequencing Center for Infectious Disease"/>
            <person name="Wu L."/>
            <person name="Ma J."/>
        </authorList>
    </citation>
    <scope>NUCLEOTIDE SEQUENCE [LARGE SCALE GENOMIC DNA]</scope>
    <source>
        <strain evidence="2">JCM 17217</strain>
    </source>
</reference>
<gene>
    <name evidence="1" type="ORF">GCM10022407_38980</name>
</gene>
<keyword evidence="2" id="KW-1185">Reference proteome</keyword>
<dbReference type="EMBL" id="BAABDI010000041">
    <property type="protein sequence ID" value="GAA3990703.1"/>
    <property type="molecule type" value="Genomic_DNA"/>
</dbReference>
<dbReference type="Proteomes" id="UP001501556">
    <property type="component" value="Unassembled WGS sequence"/>
</dbReference>
<sequence>MLSFRFGVVLLVGALGWCSGCDKACETDGLPRYPLTPGLRAWSVPDPQGAVFRFRNARTGYVRSYRVVQADNKTDGVSAGLNACPQYYREYTAHVLERTDSIGNRENNALRFDVSTANAPRAKSTFRIGSTTVDLLIQEVEDGTYALSPATFAGRTYPAVLGGTSSLAAPGANVAVTVYLTKADGLVRFEERGGTAWDRL</sequence>
<evidence type="ECO:0000313" key="2">
    <source>
        <dbReference type="Proteomes" id="UP001501556"/>
    </source>
</evidence>
<organism evidence="1 2">
    <name type="scientific">Hymenobacter antarcticus</name>
    <dbReference type="NCBI Taxonomy" id="486270"/>
    <lineage>
        <taxon>Bacteria</taxon>
        <taxon>Pseudomonadati</taxon>
        <taxon>Bacteroidota</taxon>
        <taxon>Cytophagia</taxon>
        <taxon>Cytophagales</taxon>
        <taxon>Hymenobacteraceae</taxon>
        <taxon>Hymenobacter</taxon>
    </lineage>
</organism>
<protein>
    <submittedName>
        <fullName evidence="1">Uncharacterized protein</fullName>
    </submittedName>
</protein>
<name>A0ABP7R0C6_9BACT</name>